<dbReference type="Gene3D" id="3.80.10.10">
    <property type="entry name" value="Ribonuclease Inhibitor"/>
    <property type="match status" value="1"/>
</dbReference>
<protein>
    <submittedName>
        <fullName evidence="1">Uncharacterized protein</fullName>
    </submittedName>
</protein>
<organism evidence="1 2">
    <name type="scientific">Panicum virgatum</name>
    <name type="common">Blackwell switchgrass</name>
    <dbReference type="NCBI Taxonomy" id="38727"/>
    <lineage>
        <taxon>Eukaryota</taxon>
        <taxon>Viridiplantae</taxon>
        <taxon>Streptophyta</taxon>
        <taxon>Embryophyta</taxon>
        <taxon>Tracheophyta</taxon>
        <taxon>Spermatophyta</taxon>
        <taxon>Magnoliopsida</taxon>
        <taxon>Liliopsida</taxon>
        <taxon>Poales</taxon>
        <taxon>Poaceae</taxon>
        <taxon>PACMAD clade</taxon>
        <taxon>Panicoideae</taxon>
        <taxon>Panicodae</taxon>
        <taxon>Paniceae</taxon>
        <taxon>Panicinae</taxon>
        <taxon>Panicum</taxon>
        <taxon>Panicum sect. Hiantes</taxon>
    </lineage>
</organism>
<sequence length="339" mass="38049">MFRADTIDEAAEEILINCLLMEDTSTTRSLSSRDNVFYFDGWDGLGASAVLRAIARRLTASSPDDQVIHIEYCSMWESRRSLQRAVAEPLRLPDQVMELFDRQDEEDDYQGVPQGSRAGLEQVTTEIYQHVQQQMKHRFFVIIHNGSNEEVDLASLCGFALSGYSTNKGMVEFHKLSSGNNDTDRARMEEDVRRCFQRLWVLVMHNTKCDQILSAQTLDLMTQLRELIVMGAQDWDLGQLHGRLPNIRKLRITNSVVRCSTCSENELFSKMNKMEILDFSGNSANSPMKTLFGPGAISNSSCLETVIVDGSIGGLEHISFSGCSKLKNLFLGRCGISAP</sequence>
<evidence type="ECO:0000313" key="2">
    <source>
        <dbReference type="Proteomes" id="UP000823388"/>
    </source>
</evidence>
<dbReference type="AlphaFoldDB" id="A0A8T0VEY4"/>
<evidence type="ECO:0000313" key="1">
    <source>
        <dbReference type="EMBL" id="KAG2632116.1"/>
    </source>
</evidence>
<dbReference type="SUPFAM" id="SSF52058">
    <property type="entry name" value="L domain-like"/>
    <property type="match status" value="1"/>
</dbReference>
<accession>A0A8T0VEY4</accession>
<dbReference type="Proteomes" id="UP000823388">
    <property type="component" value="Chromosome 2N"/>
</dbReference>
<comment type="caution">
    <text evidence="1">The sequence shown here is derived from an EMBL/GenBank/DDBJ whole genome shotgun (WGS) entry which is preliminary data.</text>
</comment>
<dbReference type="EMBL" id="CM029040">
    <property type="protein sequence ID" value="KAG2632116.1"/>
    <property type="molecule type" value="Genomic_DNA"/>
</dbReference>
<gene>
    <name evidence="1" type="ORF">PVAP13_2NG060346</name>
</gene>
<proteinExistence type="predicted"/>
<keyword evidence="2" id="KW-1185">Reference proteome</keyword>
<dbReference type="InterPro" id="IPR032675">
    <property type="entry name" value="LRR_dom_sf"/>
</dbReference>
<reference evidence="1 2" key="1">
    <citation type="submission" date="2020-05" db="EMBL/GenBank/DDBJ databases">
        <title>WGS assembly of Panicum virgatum.</title>
        <authorList>
            <person name="Lovell J.T."/>
            <person name="Jenkins J."/>
            <person name="Shu S."/>
            <person name="Juenger T.E."/>
            <person name="Schmutz J."/>
        </authorList>
    </citation>
    <scope>NUCLEOTIDE SEQUENCE [LARGE SCALE GENOMIC DNA]</scope>
    <source>
        <strain evidence="2">cv. AP13</strain>
    </source>
</reference>
<name>A0A8T0VEY4_PANVG</name>